<evidence type="ECO:0008006" key="3">
    <source>
        <dbReference type="Google" id="ProtNLM"/>
    </source>
</evidence>
<dbReference type="EMBL" id="BRVO01000001">
    <property type="protein sequence ID" value="GLB47714.1"/>
    <property type="molecule type" value="Genomic_DNA"/>
</dbReference>
<comment type="caution">
    <text evidence="1">The sequence shown here is derived from an EMBL/GenBank/DDBJ whole genome shotgun (WGS) entry which is preliminary data.</text>
</comment>
<protein>
    <recommendedName>
        <fullName evidence="3">DUF1540 domain-containing protein</fullName>
    </recommendedName>
</protein>
<sequence length="81" mass="9060">MEIKLAECCGNCEHHVNGQLCSVQEIVTSENQVCNAYEFRAVLHRDSDCLKCSKFQTDNCAHPKKASEGMLCTVWNPRVAS</sequence>
<name>A0ABQ5MEA4_9FLAO</name>
<organism evidence="1 2">
    <name type="scientific">Neptunitalea lumnitzerae</name>
    <dbReference type="NCBI Taxonomy" id="2965509"/>
    <lineage>
        <taxon>Bacteria</taxon>
        <taxon>Pseudomonadati</taxon>
        <taxon>Bacteroidota</taxon>
        <taxon>Flavobacteriia</taxon>
        <taxon>Flavobacteriales</taxon>
        <taxon>Flavobacteriaceae</taxon>
        <taxon>Neptunitalea</taxon>
    </lineage>
</organism>
<proteinExistence type="predicted"/>
<dbReference type="RefSeq" id="WP_281763383.1">
    <property type="nucleotide sequence ID" value="NZ_BRVO01000001.1"/>
</dbReference>
<keyword evidence="2" id="KW-1185">Reference proteome</keyword>
<evidence type="ECO:0000313" key="2">
    <source>
        <dbReference type="Proteomes" id="UP001143543"/>
    </source>
</evidence>
<evidence type="ECO:0000313" key="1">
    <source>
        <dbReference type="EMBL" id="GLB47714.1"/>
    </source>
</evidence>
<accession>A0ABQ5MEA4</accession>
<dbReference type="Proteomes" id="UP001143543">
    <property type="component" value="Unassembled WGS sequence"/>
</dbReference>
<gene>
    <name evidence="1" type="ORF">Y10_00820</name>
</gene>
<reference evidence="1" key="1">
    <citation type="submission" date="2022-07" db="EMBL/GenBank/DDBJ databases">
        <title>Taxonomy of Novel Oxalotrophic and Methylotrophic Bacteria.</title>
        <authorList>
            <person name="Sahin N."/>
            <person name="Tani A."/>
        </authorList>
    </citation>
    <scope>NUCLEOTIDE SEQUENCE</scope>
    <source>
        <strain evidence="1">Y10</strain>
    </source>
</reference>